<dbReference type="InterPro" id="IPR009251">
    <property type="entry name" value="A-2_3-sialyltransferase"/>
</dbReference>
<dbReference type="Proteomes" id="UP000321629">
    <property type="component" value="Unassembled WGS sequence"/>
</dbReference>
<feature type="non-terminal residue" evidence="1">
    <location>
        <position position="33"/>
    </location>
</feature>
<protein>
    <submittedName>
        <fullName evidence="1">Alpha-2,3-sialyltransferase</fullName>
    </submittedName>
</protein>
<sequence length="33" mass="3720">MKDNLHISNAIICGNGPSLKDIDYSRLPKEYDV</sequence>
<dbReference type="InterPro" id="IPR036715">
    <property type="entry name" value="A-2_3-sialylTrfase_sf"/>
</dbReference>
<keyword evidence="1" id="KW-0328">Glycosyltransferase</keyword>
<comment type="caution">
    <text evidence="1">The sequence shown here is derived from an EMBL/GenBank/DDBJ whole genome shotgun (WGS) entry which is preliminary data.</text>
</comment>
<name>A0A5C7E316_9BACT</name>
<dbReference type="AlphaFoldDB" id="A0A5C7E316"/>
<keyword evidence="1" id="KW-0808">Transferase</keyword>
<gene>
    <name evidence="1" type="ORF">FPD38_07195</name>
</gene>
<dbReference type="SUPFAM" id="SSF102414">
    <property type="entry name" value="Alpha-2,3/8-sialyltransferase CstII"/>
    <property type="match status" value="1"/>
</dbReference>
<evidence type="ECO:0000313" key="1">
    <source>
        <dbReference type="EMBL" id="TXE85765.1"/>
    </source>
</evidence>
<proteinExistence type="predicted"/>
<dbReference type="Gene3D" id="3.90.1480.10">
    <property type="entry name" value="Alpha-2,3-sialyltransferase"/>
    <property type="match status" value="1"/>
</dbReference>
<accession>A0A5C7E316</accession>
<dbReference type="EMBL" id="VOWJ01000033">
    <property type="protein sequence ID" value="TXE85765.1"/>
    <property type="molecule type" value="Genomic_DNA"/>
</dbReference>
<evidence type="ECO:0000313" key="2">
    <source>
        <dbReference type="Proteomes" id="UP000321629"/>
    </source>
</evidence>
<dbReference type="Pfam" id="PF06002">
    <property type="entry name" value="CST-I"/>
    <property type="match status" value="1"/>
</dbReference>
<dbReference type="RefSeq" id="WP_410002943.1">
    <property type="nucleotide sequence ID" value="NZ_VOWJ01000033.1"/>
</dbReference>
<organism evidence="1 2">
    <name type="scientific">Campylobacter volucris</name>
    <dbReference type="NCBI Taxonomy" id="1031542"/>
    <lineage>
        <taxon>Bacteria</taxon>
        <taxon>Pseudomonadati</taxon>
        <taxon>Campylobacterota</taxon>
        <taxon>Epsilonproteobacteria</taxon>
        <taxon>Campylobacterales</taxon>
        <taxon>Campylobacteraceae</taxon>
        <taxon>Campylobacter</taxon>
    </lineage>
</organism>
<reference evidence="1 2" key="1">
    <citation type="submission" date="2019-07" db="EMBL/GenBank/DDBJ databases">
        <title>Rapid identification of Enteric Bacteria from Whole Genome Sequences (WGS) using Average Nucleotide Identity (ANI).</title>
        <authorList>
            <person name="Lane C."/>
        </authorList>
    </citation>
    <scope>NUCLEOTIDE SEQUENCE [LARGE SCALE GENOMIC DNA]</scope>
    <source>
        <strain evidence="1 2">2016D-0084</strain>
    </source>
</reference>
<dbReference type="GO" id="GO:0016757">
    <property type="term" value="F:glycosyltransferase activity"/>
    <property type="evidence" value="ECO:0007669"/>
    <property type="project" value="UniProtKB-KW"/>
</dbReference>